<comment type="caution">
    <text evidence="1">The sequence shown here is derived from an EMBL/GenBank/DDBJ whole genome shotgun (WGS) entry which is preliminary data.</text>
</comment>
<dbReference type="GO" id="GO:0016740">
    <property type="term" value="F:transferase activity"/>
    <property type="evidence" value="ECO:0007669"/>
    <property type="project" value="UniProtKB-KW"/>
</dbReference>
<sequence length="329" mass="37481">MILHLDKAVFNDAVIATAQHFGISEIYIEKDYWVTLALKQIFTNTNSKDIAVFKGGTSLSKCFKIIDRFSEDIDLVVIKEDGETDNSLKRKLKKITSTLDGVLSVIPNHPLENKRGKIRKVVYSYDKAGLKGAYGQVRDHIVLEVSSLGNSHPSETVNIQTMISEFISTTNNPIIANEYLLDLFPVAVISIERTFCEKIISLVRFSYTDTPLDDLANKVRHTYDLHQLLQEERITTFLNSIDFETMLNITGKDDDKAISNDKEWLFKHPAESLLFSKTEKVWAELSKTYKGSFKELLTSELPDQNQVLESLMQIAKRLKDVEWDLLKGK</sequence>
<reference evidence="1 2" key="1">
    <citation type="submission" date="2020-02" db="EMBL/GenBank/DDBJ databases">
        <title>Out from the shadows clarifying the taxonomy of the family Cryomorphaceae and related taxa by utilizing the GTDB taxonomic framework.</title>
        <authorList>
            <person name="Bowman J.P."/>
        </authorList>
    </citation>
    <scope>NUCLEOTIDE SEQUENCE [LARGE SCALE GENOMIC DNA]</scope>
    <source>
        <strain evidence="1 2">QSSC 1-22</strain>
    </source>
</reference>
<protein>
    <submittedName>
        <fullName evidence="1">Nucleotidyl transferase AbiEii/AbiGii toxin family protein</fullName>
    </submittedName>
</protein>
<name>A0A7K3WTA5_9FLAO</name>
<evidence type="ECO:0000313" key="1">
    <source>
        <dbReference type="EMBL" id="NEN24271.1"/>
    </source>
</evidence>
<dbReference type="AlphaFoldDB" id="A0A7K3WTA5"/>
<dbReference type="EMBL" id="JAAGVY010000022">
    <property type="protein sequence ID" value="NEN24271.1"/>
    <property type="molecule type" value="Genomic_DNA"/>
</dbReference>
<dbReference type="Proteomes" id="UP000486602">
    <property type="component" value="Unassembled WGS sequence"/>
</dbReference>
<evidence type="ECO:0000313" key="2">
    <source>
        <dbReference type="Proteomes" id="UP000486602"/>
    </source>
</evidence>
<accession>A0A7K3WTA5</accession>
<proteinExistence type="predicted"/>
<gene>
    <name evidence="1" type="ORF">G3O08_12230</name>
</gene>
<keyword evidence="2" id="KW-1185">Reference proteome</keyword>
<dbReference type="Gene3D" id="3.10.450.620">
    <property type="entry name" value="JHP933, nucleotidyltransferase-like core domain"/>
    <property type="match status" value="1"/>
</dbReference>
<dbReference type="InterPro" id="IPR014942">
    <property type="entry name" value="AbiEii"/>
</dbReference>
<organism evidence="1 2">
    <name type="scientific">Cryomorpha ignava</name>
    <dbReference type="NCBI Taxonomy" id="101383"/>
    <lineage>
        <taxon>Bacteria</taxon>
        <taxon>Pseudomonadati</taxon>
        <taxon>Bacteroidota</taxon>
        <taxon>Flavobacteriia</taxon>
        <taxon>Flavobacteriales</taxon>
        <taxon>Cryomorphaceae</taxon>
        <taxon>Cryomorpha</taxon>
    </lineage>
</organism>
<dbReference type="Pfam" id="PF08843">
    <property type="entry name" value="AbiEii"/>
    <property type="match status" value="1"/>
</dbReference>
<keyword evidence="1" id="KW-0808">Transferase</keyword>
<dbReference type="RefSeq" id="WP_163285661.1">
    <property type="nucleotide sequence ID" value="NZ_JAAGVY010000022.1"/>
</dbReference>